<evidence type="ECO:0000313" key="1">
    <source>
        <dbReference type="EnsemblMetazoa" id="AALB014851-PA"/>
    </source>
</evidence>
<organism evidence="1 2">
    <name type="scientific">Anopheles albimanus</name>
    <name type="common">New world malaria mosquito</name>
    <dbReference type="NCBI Taxonomy" id="7167"/>
    <lineage>
        <taxon>Eukaryota</taxon>
        <taxon>Metazoa</taxon>
        <taxon>Ecdysozoa</taxon>
        <taxon>Arthropoda</taxon>
        <taxon>Hexapoda</taxon>
        <taxon>Insecta</taxon>
        <taxon>Pterygota</taxon>
        <taxon>Neoptera</taxon>
        <taxon>Endopterygota</taxon>
        <taxon>Diptera</taxon>
        <taxon>Nematocera</taxon>
        <taxon>Culicoidea</taxon>
        <taxon>Culicidae</taxon>
        <taxon>Anophelinae</taxon>
        <taxon>Anopheles</taxon>
    </lineage>
</organism>
<dbReference type="EnsemblMetazoa" id="AALB014851-RA">
    <property type="protein sequence ID" value="AALB014851-PA"/>
    <property type="gene ID" value="AALB014851"/>
</dbReference>
<accession>A0A182FZ28</accession>
<dbReference type="VEuPathDB" id="VectorBase:AALB014851"/>
<reference evidence="1" key="2">
    <citation type="submission" date="2022-08" db="UniProtKB">
        <authorList>
            <consortium name="EnsemblMetazoa"/>
        </authorList>
    </citation>
    <scope>IDENTIFICATION</scope>
    <source>
        <strain evidence="1">STECLA/ALBI9_A</strain>
    </source>
</reference>
<sequence>QLIFPFQCLYVCVCVRPARARVGLGWRPHVAPPRGAVLGSGGIENHRTTTGTVTIYLRFRTALGTVTNIK</sequence>
<keyword evidence="2" id="KW-1185">Reference proteome</keyword>
<dbReference type="Proteomes" id="UP000069272">
    <property type="component" value="Chromosome 2R"/>
</dbReference>
<proteinExistence type="predicted"/>
<name>A0A182FZ28_ANOAL</name>
<protein>
    <submittedName>
        <fullName evidence="1">Uncharacterized protein</fullName>
    </submittedName>
</protein>
<evidence type="ECO:0000313" key="2">
    <source>
        <dbReference type="Proteomes" id="UP000069272"/>
    </source>
</evidence>
<reference evidence="1 2" key="1">
    <citation type="journal article" date="2017" name="G3 (Bethesda)">
        <title>The Physical Genome Mapping of Anopheles albimanus Corrected Scaffold Misassemblies and Identified Interarm Rearrangements in Genus Anopheles.</title>
        <authorList>
            <person name="Artemov G.N."/>
            <person name="Peery A.N."/>
            <person name="Jiang X."/>
            <person name="Tu Z."/>
            <person name="Stegniy V.N."/>
            <person name="Sharakhova M.V."/>
            <person name="Sharakhov I.V."/>
        </authorList>
    </citation>
    <scope>NUCLEOTIDE SEQUENCE [LARGE SCALE GENOMIC DNA]</scope>
    <source>
        <strain evidence="1 2">ALBI9_A</strain>
    </source>
</reference>
<dbReference type="AlphaFoldDB" id="A0A182FZ28"/>